<organism evidence="1">
    <name type="scientific">uncultured Caudovirales phage</name>
    <dbReference type="NCBI Taxonomy" id="2100421"/>
    <lineage>
        <taxon>Viruses</taxon>
        <taxon>Duplodnaviria</taxon>
        <taxon>Heunggongvirae</taxon>
        <taxon>Uroviricota</taxon>
        <taxon>Caudoviricetes</taxon>
        <taxon>Peduoviridae</taxon>
        <taxon>Maltschvirus</taxon>
        <taxon>Maltschvirus maltsch</taxon>
    </lineage>
</organism>
<sequence>MAIARITGPMLQTDLERQGVNLSIDGNLVYADVSNRRVGIGNTSPQYTLDVNGNAHLGNLWILGNAITSDTGRIGLGSPNNIVITGGANDYVLITDGAGNLSWSSVANVISVTGLTGNLITLGSNTVPALTSNAVTLTTSTSVTDAIAELNFVLGKLVPVAPPTFPGSSTLNLSTSTSTGRITNFVQTDNSGWGNLSVSAGTSVSATRVATYTAGTITSVGPGDAGTVTAYLNGQAAGSVAMNTGSQNGTYGNLVIASDQDYHNVVSSVTAGFWESFNASLSGSSVPAGWNRANIGDTAGTSTNTITWYYDNSAPGTPTFSNTSVALTTNAVSYSSTIPHLTTSAVFTIKGNVSKLSGDTYPLAVSSGSSNMVTGATGGALAAPASVTYTSAGVTVPLTRNLYVSSGSAYFETTSAVVSGFGSSASGPTVSVNNNYATGASSALTVSGTPTILYKTGTGTNIEETIIPVSASLGGGYATNAARILNPGSTDTPAYTGSETAFNSTSSTLQTYDATVVAAVLKHDQTNYSSGYLPVGPNLSSGRSGSQYFTLKFQRTVVSKFDITYTGNIGGLWVALPGSTIDSTSTLNGWLDVSTAYGGSGKPGANTGAGGNGSNGCALAGVAAINVNSASSRSVTATFGSESSTNSTNNEIYVRIKLSAGQTVSALSIGVASH</sequence>
<evidence type="ECO:0000313" key="1">
    <source>
        <dbReference type="EMBL" id="CAB5214389.1"/>
    </source>
</evidence>
<name>A0A6J7WLS3_9CAUD</name>
<dbReference type="EMBL" id="LR798243">
    <property type="protein sequence ID" value="CAB5214389.1"/>
    <property type="molecule type" value="Genomic_DNA"/>
</dbReference>
<proteinExistence type="predicted"/>
<accession>A0A6J7WLS3</accession>
<protein>
    <submittedName>
        <fullName evidence="1">Uncharacterized protein</fullName>
    </submittedName>
</protein>
<gene>
    <name evidence="1" type="ORF">UFOVP190_84</name>
</gene>
<reference evidence="1" key="1">
    <citation type="submission" date="2020-05" db="EMBL/GenBank/DDBJ databases">
        <authorList>
            <person name="Chiriac C."/>
            <person name="Salcher M."/>
            <person name="Ghai R."/>
            <person name="Kavagutti S V."/>
        </authorList>
    </citation>
    <scope>NUCLEOTIDE SEQUENCE</scope>
</reference>